<evidence type="ECO:0000313" key="3">
    <source>
        <dbReference type="Proteomes" id="UP000193920"/>
    </source>
</evidence>
<keyword evidence="3" id="KW-1185">Reference proteome</keyword>
<evidence type="ECO:0000256" key="1">
    <source>
        <dbReference type="SAM" id="MobiDB-lite"/>
    </source>
</evidence>
<feature type="compositionally biased region" description="Polar residues" evidence="1">
    <location>
        <begin position="107"/>
        <end position="127"/>
    </location>
</feature>
<dbReference type="Gene3D" id="2.90.10.10">
    <property type="entry name" value="Bulb-type lectin domain"/>
    <property type="match status" value="1"/>
</dbReference>
<dbReference type="InterPro" id="IPR030934">
    <property type="entry name" value="Intein_C"/>
</dbReference>
<feature type="compositionally biased region" description="Basic and acidic residues" evidence="1">
    <location>
        <begin position="95"/>
        <end position="106"/>
    </location>
</feature>
<dbReference type="SUPFAM" id="SSF51110">
    <property type="entry name" value="alpha-D-mannose-specific plant lectins"/>
    <property type="match status" value="2"/>
</dbReference>
<feature type="compositionally biased region" description="Basic and acidic residues" evidence="1">
    <location>
        <begin position="1"/>
        <end position="13"/>
    </location>
</feature>
<name>A0A1Y1YZ76_9FUNG</name>
<dbReference type="Gene3D" id="2.80.10.50">
    <property type="match status" value="1"/>
</dbReference>
<dbReference type="PROSITE" id="PS50818">
    <property type="entry name" value="INTEIN_C_TER"/>
    <property type="match status" value="1"/>
</dbReference>
<dbReference type="InterPro" id="IPR035992">
    <property type="entry name" value="Ricin_B-like_lectins"/>
</dbReference>
<dbReference type="InterPro" id="IPR036426">
    <property type="entry name" value="Bulb-type_lectin_dom_sf"/>
</dbReference>
<dbReference type="OrthoDB" id="1884773at2759"/>
<dbReference type="EMBL" id="MCOG01000479">
    <property type="protein sequence ID" value="ORY03342.1"/>
    <property type="molecule type" value="Genomic_DNA"/>
</dbReference>
<sequence length="1257" mass="144878">MQEYFTERQERSDLVMTLAGTRSVSNTDVEGSSDGGSKINSKETSRYDLKSSSEMYQDQVTNGYSDSYTIGHTETSSKENSQTDTISNTLSNTWTKEHGWSQEESKSNTVSNGRTFGKSASNTNTKEVSVEDSKTISKDNTISKVNSKSITYSVNQQLTNNPSNDGCYEYEVTPRLKSEAIVWACGVNDNYDGDHVEFYTTEISHNDGDNFIINKTGCSSREKSEFGIFDNNLYNLIMASGNEVGNFMITGDELIAPTFDISGTDYSKSMISTNNPKNRWYFGILPSGRLALCKNTFDEKHMFWYTETAIPNTDDLNASKIDLKFKISENGHLVMTAKNILKEYDIKDDDLYKVDISQEIVIWNSLPKDLPFTVGYRGTRGYTLMIVEKSKFDCKIILYDGLFSQIWKISSNTGTSYQGYSFLLEYNLPLKFKTKRSNKFDKHNYISNSVSNNKKYPSELDFKCDFKINEEEAIVSDNGVYKAYLQPSGNLVIKEYERTLWSTNTANVGPFSSPYTLSFSPIGEMIIRDKQITTTSKYITTSTKSTTSISSTTTTLIKTNTITKTTETNLSKPTSNIENLVIPKTDDHQYYKLKLTDNGELKIIDNNNNIIWSSLFVRQNNFHMRYVEPLVYSISSCNEKLRLPYIYNIHSYEQPNHENIKVDPYFNNLIPGERLVYEYDANVFLALNDTHLTWNTYGDESVVAECSKTKELKLLSSGLYLYCENNKITLTSLDDVGDNNEENIYTITIKKNVRNFDFKLIIMDMKTHDVIRGYNPVKFLNSLEEREHKYMGKIDISNTLTMYDKLYSKEGDGKYVYLSNDFGLRLFGKGAFVEIYELKIKNNRFIMNNNIIVNNIPNMKLEYYSKPNALVLSNNTDIIWKYPGYLDCNVLSSSNDECRDIYSLSPIYEKDGKIPWLQLSTQGMLYRRYGMPLLDINSYLNTNEIIYSINLTKDGDILVNNNLSLHREYYKPENSYSLELINNDLTLVLKSSRGEYKWCNNYIFNRPLYSSTIHIGDSFQEGEMLYCNSYSLIILDGKLLYRNHINITEEVVFEIPNIRITSLSITDRNIVLLSDKKVQYVLTENLAKSNTNSFLSCGFPDNSVYWDDGNGKVLWKYSINNSSNSKSDAIWLYNRYYNKCLYAELNEMITYEDCKNKDKYKWYYENIDGDTYFKSAYKENLCMRVNKNRIVLGNCDNNAVMKYIKTSKFIKRNDKCVSGIDDNDDLDSQFYVKLNNCDRHNKKQLWEFISDINDISN</sequence>
<protein>
    <recommendedName>
        <fullName evidence="4">Bulb-type lectin domain-containing protein</fullName>
    </recommendedName>
</protein>
<feature type="compositionally biased region" description="Basic and acidic residues" evidence="1">
    <location>
        <begin position="40"/>
        <end position="51"/>
    </location>
</feature>
<feature type="compositionally biased region" description="Polar residues" evidence="1">
    <location>
        <begin position="20"/>
        <end position="30"/>
    </location>
</feature>
<reference evidence="2 3" key="1">
    <citation type="submission" date="2016-08" db="EMBL/GenBank/DDBJ databases">
        <title>A Parts List for Fungal Cellulosomes Revealed by Comparative Genomics.</title>
        <authorList>
            <consortium name="DOE Joint Genome Institute"/>
            <person name="Haitjema C.H."/>
            <person name="Gilmore S.P."/>
            <person name="Henske J.K."/>
            <person name="Solomon K.V."/>
            <person name="De Groot R."/>
            <person name="Kuo A."/>
            <person name="Mondo S.J."/>
            <person name="Salamov A.A."/>
            <person name="Labutti K."/>
            <person name="Zhao Z."/>
            <person name="Chiniquy J."/>
            <person name="Barry K."/>
            <person name="Brewer H.M."/>
            <person name="Purvine S.O."/>
            <person name="Wright A.T."/>
            <person name="Boxma B."/>
            <person name="Van Alen T."/>
            <person name="Hackstein J.H."/>
            <person name="Baker S.E."/>
            <person name="Grigoriev I.V."/>
            <person name="O'Malley M.A."/>
        </authorList>
    </citation>
    <scope>NUCLEOTIDE SEQUENCE [LARGE SCALE GENOMIC DNA]</scope>
    <source>
        <strain evidence="2 3">G1</strain>
    </source>
</reference>
<evidence type="ECO:0008006" key="4">
    <source>
        <dbReference type="Google" id="ProtNLM"/>
    </source>
</evidence>
<dbReference type="Proteomes" id="UP000193920">
    <property type="component" value="Unassembled WGS sequence"/>
</dbReference>
<feature type="region of interest" description="Disordered" evidence="1">
    <location>
        <begin position="92"/>
        <end position="132"/>
    </location>
</feature>
<dbReference type="SUPFAM" id="SSF50370">
    <property type="entry name" value="Ricin B-like lectins"/>
    <property type="match status" value="1"/>
</dbReference>
<gene>
    <name evidence="2" type="ORF">LY90DRAFT_640132</name>
</gene>
<proteinExistence type="predicted"/>
<organism evidence="2 3">
    <name type="scientific">Neocallimastix californiae</name>
    <dbReference type="NCBI Taxonomy" id="1754190"/>
    <lineage>
        <taxon>Eukaryota</taxon>
        <taxon>Fungi</taxon>
        <taxon>Fungi incertae sedis</taxon>
        <taxon>Chytridiomycota</taxon>
        <taxon>Chytridiomycota incertae sedis</taxon>
        <taxon>Neocallimastigomycetes</taxon>
        <taxon>Neocallimastigales</taxon>
        <taxon>Neocallimastigaceae</taxon>
        <taxon>Neocallimastix</taxon>
    </lineage>
</organism>
<evidence type="ECO:0000313" key="2">
    <source>
        <dbReference type="EMBL" id="ORY03342.1"/>
    </source>
</evidence>
<accession>A0A1Y1YZ76</accession>
<dbReference type="PROSITE" id="PS50231">
    <property type="entry name" value="RICIN_B_LECTIN"/>
    <property type="match status" value="1"/>
</dbReference>
<feature type="region of interest" description="Disordered" evidence="1">
    <location>
        <begin position="1"/>
        <end position="53"/>
    </location>
</feature>
<comment type="caution">
    <text evidence="2">The sequence shown here is derived from an EMBL/GenBank/DDBJ whole genome shotgun (WGS) entry which is preliminary data.</text>
</comment>
<dbReference type="AlphaFoldDB" id="A0A1Y1YZ76"/>